<dbReference type="EMBL" id="QAYE01000008">
    <property type="protein sequence ID" value="PTW45098.1"/>
    <property type="molecule type" value="Genomic_DNA"/>
</dbReference>
<accession>A0A2T5U0S1</accession>
<protein>
    <submittedName>
        <fullName evidence="1">YdaS antitoxin of YdaST toxin-antitoxin system</fullName>
    </submittedName>
</protein>
<evidence type="ECO:0000313" key="1">
    <source>
        <dbReference type="EMBL" id="PTW45098.1"/>
    </source>
</evidence>
<dbReference type="RefSeq" id="WP_107955269.1">
    <property type="nucleotide sequence ID" value="NZ_QAYE01000008.1"/>
</dbReference>
<comment type="caution">
    <text evidence="1">The sequence shown here is derived from an EMBL/GenBank/DDBJ whole genome shotgun (WGS) entry which is preliminary data.</text>
</comment>
<organism evidence="1 2">
    <name type="scientific">Sphingomonas faeni</name>
    <dbReference type="NCBI Taxonomy" id="185950"/>
    <lineage>
        <taxon>Bacteria</taxon>
        <taxon>Pseudomonadati</taxon>
        <taxon>Pseudomonadota</taxon>
        <taxon>Alphaproteobacteria</taxon>
        <taxon>Sphingomonadales</taxon>
        <taxon>Sphingomonadaceae</taxon>
        <taxon>Sphingomonas</taxon>
    </lineage>
</organism>
<dbReference type="InterPro" id="IPR031856">
    <property type="entry name" value="YdaS_toxin-like"/>
</dbReference>
<reference evidence="1 2" key="1">
    <citation type="submission" date="2018-04" db="EMBL/GenBank/DDBJ databases">
        <title>Genomic Encyclopedia of Type Strains, Phase III (KMG-III): the genomes of soil and plant-associated and newly described type strains.</title>
        <authorList>
            <person name="Whitman W."/>
        </authorList>
    </citation>
    <scope>NUCLEOTIDE SEQUENCE [LARGE SCALE GENOMIC DNA]</scope>
    <source>
        <strain evidence="1 2">MA-olki</strain>
    </source>
</reference>
<name>A0A2T5U0S1_9SPHN</name>
<dbReference type="Proteomes" id="UP000244013">
    <property type="component" value="Unassembled WGS sequence"/>
</dbReference>
<sequence>MALEHESDSALARAVRVAGSQSAFGRLVKKRQSTVREWLLADRLPGEYVLAIELATKIPKEELRPDLYVPVAAAPSMGSGS</sequence>
<dbReference type="AlphaFoldDB" id="A0A2T5U0S1"/>
<dbReference type="Gene3D" id="1.10.260.40">
    <property type="entry name" value="lambda repressor-like DNA-binding domains"/>
    <property type="match status" value="1"/>
</dbReference>
<dbReference type="OrthoDB" id="8526323at2"/>
<dbReference type="Pfam" id="PF15943">
    <property type="entry name" value="YdaS_toxin"/>
    <property type="match status" value="1"/>
</dbReference>
<dbReference type="GeneID" id="91007092"/>
<dbReference type="GO" id="GO:0003677">
    <property type="term" value="F:DNA binding"/>
    <property type="evidence" value="ECO:0007669"/>
    <property type="project" value="InterPro"/>
</dbReference>
<dbReference type="InterPro" id="IPR010982">
    <property type="entry name" value="Lambda_DNA-bd_dom_sf"/>
</dbReference>
<evidence type="ECO:0000313" key="2">
    <source>
        <dbReference type="Proteomes" id="UP000244013"/>
    </source>
</evidence>
<proteinExistence type="predicted"/>
<dbReference type="SUPFAM" id="SSF47413">
    <property type="entry name" value="lambda repressor-like DNA-binding domains"/>
    <property type="match status" value="1"/>
</dbReference>
<gene>
    <name evidence="1" type="ORF">C8J25_108190</name>
</gene>